<name>A0ABP8WH31_9MICO</name>
<keyword evidence="2" id="KW-1185">Reference proteome</keyword>
<evidence type="ECO:0000313" key="2">
    <source>
        <dbReference type="Proteomes" id="UP001500843"/>
    </source>
</evidence>
<evidence type="ECO:0008006" key="3">
    <source>
        <dbReference type="Google" id="ProtNLM"/>
    </source>
</evidence>
<protein>
    <recommendedName>
        <fullName evidence="3">Alkylmercury lyase-like protein</fullName>
    </recommendedName>
</protein>
<gene>
    <name evidence="1" type="ORF">GCM10023198_02760</name>
</gene>
<dbReference type="RefSeq" id="WP_253877163.1">
    <property type="nucleotide sequence ID" value="NZ_BAABHM010000002.1"/>
</dbReference>
<organism evidence="1 2">
    <name type="scientific">Promicromonospora umidemergens</name>
    <dbReference type="NCBI Taxonomy" id="629679"/>
    <lineage>
        <taxon>Bacteria</taxon>
        <taxon>Bacillati</taxon>
        <taxon>Actinomycetota</taxon>
        <taxon>Actinomycetes</taxon>
        <taxon>Micrococcales</taxon>
        <taxon>Promicromonosporaceae</taxon>
        <taxon>Promicromonospora</taxon>
    </lineage>
</organism>
<accession>A0ABP8WH31</accession>
<sequence>MPHSDRTSQLAPRQVRVLQVPDCPLVGELLGRIRNAEAETSIQVDAQVVVGDHPSPTLVIDGLDVATGRPVATATCCRLDLPTHDQITAALTA</sequence>
<dbReference type="Proteomes" id="UP001500843">
    <property type="component" value="Unassembled WGS sequence"/>
</dbReference>
<comment type="caution">
    <text evidence="1">The sequence shown here is derived from an EMBL/GenBank/DDBJ whole genome shotgun (WGS) entry which is preliminary data.</text>
</comment>
<reference evidence="2" key="1">
    <citation type="journal article" date="2019" name="Int. J. Syst. Evol. Microbiol.">
        <title>The Global Catalogue of Microorganisms (GCM) 10K type strain sequencing project: providing services to taxonomists for standard genome sequencing and annotation.</title>
        <authorList>
            <consortium name="The Broad Institute Genomics Platform"/>
            <consortium name="The Broad Institute Genome Sequencing Center for Infectious Disease"/>
            <person name="Wu L."/>
            <person name="Ma J."/>
        </authorList>
    </citation>
    <scope>NUCLEOTIDE SEQUENCE [LARGE SCALE GENOMIC DNA]</scope>
    <source>
        <strain evidence="2">JCM 17975</strain>
    </source>
</reference>
<dbReference type="EMBL" id="BAABHM010000002">
    <property type="protein sequence ID" value="GAA4687853.1"/>
    <property type="molecule type" value="Genomic_DNA"/>
</dbReference>
<evidence type="ECO:0000313" key="1">
    <source>
        <dbReference type="EMBL" id="GAA4687853.1"/>
    </source>
</evidence>
<proteinExistence type="predicted"/>